<proteinExistence type="predicted"/>
<evidence type="ECO:0000259" key="2">
    <source>
        <dbReference type="Pfam" id="PF08751"/>
    </source>
</evidence>
<evidence type="ECO:0000313" key="3">
    <source>
        <dbReference type="EMBL" id="TRD17778.1"/>
    </source>
</evidence>
<feature type="compositionally biased region" description="Basic and acidic residues" evidence="1">
    <location>
        <begin position="172"/>
        <end position="181"/>
    </location>
</feature>
<evidence type="ECO:0000256" key="1">
    <source>
        <dbReference type="SAM" id="MobiDB-lite"/>
    </source>
</evidence>
<name>A0A547PUH5_9RHOB</name>
<evidence type="ECO:0000313" key="4">
    <source>
        <dbReference type="Proteomes" id="UP000318590"/>
    </source>
</evidence>
<keyword evidence="4" id="KW-1185">Reference proteome</keyword>
<dbReference type="SUPFAM" id="SSF55464">
    <property type="entry name" value="Origin of replication-binding domain, RBD-like"/>
    <property type="match status" value="1"/>
</dbReference>
<organism evidence="3 4">
    <name type="scientific">Palleronia caenipelagi</name>
    <dbReference type="NCBI Taxonomy" id="2489174"/>
    <lineage>
        <taxon>Bacteria</taxon>
        <taxon>Pseudomonadati</taxon>
        <taxon>Pseudomonadota</taxon>
        <taxon>Alphaproteobacteria</taxon>
        <taxon>Rhodobacterales</taxon>
        <taxon>Roseobacteraceae</taxon>
        <taxon>Palleronia</taxon>
    </lineage>
</organism>
<dbReference type="InterPro" id="IPR014862">
    <property type="entry name" value="TrwC"/>
</dbReference>
<dbReference type="AlphaFoldDB" id="A0A547PUH5"/>
<dbReference type="OrthoDB" id="98563at2"/>
<reference evidence="3 4" key="1">
    <citation type="submission" date="2019-06" db="EMBL/GenBank/DDBJ databases">
        <title>Paenimaribius caenipelagi gen. nov., sp. nov., isolated from a tidal flat.</title>
        <authorList>
            <person name="Yoon J.-H."/>
        </authorList>
    </citation>
    <scope>NUCLEOTIDE SEQUENCE [LARGE SCALE GENOMIC DNA]</scope>
    <source>
        <strain evidence="3 4">JBTF-M29</strain>
    </source>
</reference>
<accession>A0A547PUH5</accession>
<feature type="domain" description="TrwC relaxase" evidence="2">
    <location>
        <begin position="2"/>
        <end position="116"/>
    </location>
</feature>
<dbReference type="RefSeq" id="WP_142835153.1">
    <property type="nucleotide sequence ID" value="NZ_VFSV01000022.1"/>
</dbReference>
<gene>
    <name evidence="3" type="ORF">FEV53_12460</name>
</gene>
<dbReference type="Pfam" id="PF08751">
    <property type="entry name" value="TrwC"/>
    <property type="match status" value="1"/>
</dbReference>
<feature type="region of interest" description="Disordered" evidence="1">
    <location>
        <begin position="172"/>
        <end position="215"/>
    </location>
</feature>
<dbReference type="EMBL" id="VFSV01000022">
    <property type="protein sequence ID" value="TRD17778.1"/>
    <property type="molecule type" value="Genomic_DNA"/>
</dbReference>
<comment type="caution">
    <text evidence="3">The sequence shown here is derived from an EMBL/GenBank/DDBJ whole genome shotgun (WGS) entry which is preliminary data.</text>
</comment>
<protein>
    <recommendedName>
        <fullName evidence="2">TrwC relaxase domain-containing protein</fullName>
    </recommendedName>
</protein>
<dbReference type="Proteomes" id="UP000318590">
    <property type="component" value="Unassembled WGS sequence"/>
</dbReference>
<sequence>MVENSEGRFTALHNDAVFRNRKIITEVYRTELDRNIRALGYETERGKYDEVNIQGVDERLVQGFAKRGQQNLKSLQERGLPVTPHTSQLAALATRAAKQGAIDRAELRESWRAEALKLGVSERVLAAAITQAEARQAEGLGATPALDPRNDARQAVKMRLHPSERARLRLRARGSDGDRPEIGQGCRAAGDRARGCATGKGQGPDRLRRGKRKSH</sequence>